<dbReference type="AlphaFoldDB" id="A0A6A6HF13"/>
<reference evidence="2" key="1">
    <citation type="journal article" date="2020" name="Stud. Mycol.">
        <title>101 Dothideomycetes genomes: a test case for predicting lifestyles and emergence of pathogens.</title>
        <authorList>
            <person name="Haridas S."/>
            <person name="Albert R."/>
            <person name="Binder M."/>
            <person name="Bloem J."/>
            <person name="Labutti K."/>
            <person name="Salamov A."/>
            <person name="Andreopoulos B."/>
            <person name="Baker S."/>
            <person name="Barry K."/>
            <person name="Bills G."/>
            <person name="Bluhm B."/>
            <person name="Cannon C."/>
            <person name="Castanera R."/>
            <person name="Culley D."/>
            <person name="Daum C."/>
            <person name="Ezra D."/>
            <person name="Gonzalez J."/>
            <person name="Henrissat B."/>
            <person name="Kuo A."/>
            <person name="Liang C."/>
            <person name="Lipzen A."/>
            <person name="Lutzoni F."/>
            <person name="Magnuson J."/>
            <person name="Mondo S."/>
            <person name="Nolan M."/>
            <person name="Ohm R."/>
            <person name="Pangilinan J."/>
            <person name="Park H.-J."/>
            <person name="Ramirez L."/>
            <person name="Alfaro M."/>
            <person name="Sun H."/>
            <person name="Tritt A."/>
            <person name="Yoshinaga Y."/>
            <person name="Zwiers L.-H."/>
            <person name="Turgeon B."/>
            <person name="Goodwin S."/>
            <person name="Spatafora J."/>
            <person name="Crous P."/>
            <person name="Grigoriev I."/>
        </authorList>
    </citation>
    <scope>NUCLEOTIDE SEQUENCE</scope>
    <source>
        <strain evidence="2">Tuck. ex Michener</strain>
    </source>
</reference>
<evidence type="ECO:0000256" key="1">
    <source>
        <dbReference type="SAM" id="MobiDB-lite"/>
    </source>
</evidence>
<sequence length="318" mass="36080">MDNYEVSGKGTMHAPQAINYFLTGHHIRDQNRDLVLLAKKEDGSFYLHRKCGTSEATRRDTVDAFKHADHLIPEGAFAAQIKQLDGTYEAINKTLLPGLKSHGRPGRKLASQKRSEETLDRGDISLISILEWYNRESALEEGWRRLPIYSERPLISSIRTPCSTRSPQPILNSPFPTSISTCHARIHPIPLFSRIHSKPTPNTHQHALPLPPHCTISLIMTNFSSLLVPERDAQRGAHLDFLRRTEGFILFPRPPQYPHYPIPPSVPTYWDFAQHPAAERAVAGETFWPRSEMGGRTGGRRRKRRRGEVQAVLRGEDI</sequence>
<feature type="region of interest" description="Disordered" evidence="1">
    <location>
        <begin position="290"/>
        <end position="318"/>
    </location>
</feature>
<accession>A0A6A6HF13</accession>
<organism evidence="2 3">
    <name type="scientific">Viridothelium virens</name>
    <name type="common">Speckled blister lichen</name>
    <name type="synonym">Trypethelium virens</name>
    <dbReference type="NCBI Taxonomy" id="1048519"/>
    <lineage>
        <taxon>Eukaryota</taxon>
        <taxon>Fungi</taxon>
        <taxon>Dikarya</taxon>
        <taxon>Ascomycota</taxon>
        <taxon>Pezizomycotina</taxon>
        <taxon>Dothideomycetes</taxon>
        <taxon>Dothideomycetes incertae sedis</taxon>
        <taxon>Trypetheliales</taxon>
        <taxon>Trypetheliaceae</taxon>
        <taxon>Viridothelium</taxon>
    </lineage>
</organism>
<keyword evidence="3" id="KW-1185">Reference proteome</keyword>
<dbReference type="Proteomes" id="UP000800092">
    <property type="component" value="Unassembled WGS sequence"/>
</dbReference>
<proteinExistence type="predicted"/>
<protein>
    <submittedName>
        <fullName evidence="2">Uncharacterized protein</fullName>
    </submittedName>
</protein>
<evidence type="ECO:0000313" key="3">
    <source>
        <dbReference type="Proteomes" id="UP000800092"/>
    </source>
</evidence>
<dbReference type="EMBL" id="ML991787">
    <property type="protein sequence ID" value="KAF2236113.1"/>
    <property type="molecule type" value="Genomic_DNA"/>
</dbReference>
<gene>
    <name evidence="2" type="ORF">EV356DRAFT_498963</name>
</gene>
<evidence type="ECO:0000313" key="2">
    <source>
        <dbReference type="EMBL" id="KAF2236113.1"/>
    </source>
</evidence>
<name>A0A6A6HF13_VIRVR</name>